<evidence type="ECO:0000313" key="4">
    <source>
        <dbReference type="EMBL" id="KAK7467021.1"/>
    </source>
</evidence>
<feature type="compositionally biased region" description="Polar residues" evidence="3">
    <location>
        <begin position="50"/>
        <end position="62"/>
    </location>
</feature>
<evidence type="ECO:0000256" key="3">
    <source>
        <dbReference type="SAM" id="MobiDB-lite"/>
    </source>
</evidence>
<dbReference type="PANTHER" id="PTHR10648">
    <property type="entry name" value="SERINE/THREONINE-PROTEIN PHOSPHATASE PP2A 65 KDA REGULATORY SUBUNIT"/>
    <property type="match status" value="1"/>
</dbReference>
<feature type="compositionally biased region" description="Low complexity" evidence="3">
    <location>
        <begin position="408"/>
        <end position="431"/>
    </location>
</feature>
<gene>
    <name evidence="4" type="ORF">VKT23_004083</name>
</gene>
<organism evidence="4 5">
    <name type="scientific">Marasmiellus scandens</name>
    <dbReference type="NCBI Taxonomy" id="2682957"/>
    <lineage>
        <taxon>Eukaryota</taxon>
        <taxon>Fungi</taxon>
        <taxon>Dikarya</taxon>
        <taxon>Basidiomycota</taxon>
        <taxon>Agaricomycotina</taxon>
        <taxon>Agaricomycetes</taxon>
        <taxon>Agaricomycetidae</taxon>
        <taxon>Agaricales</taxon>
        <taxon>Marasmiineae</taxon>
        <taxon>Omphalotaceae</taxon>
        <taxon>Marasmiellus</taxon>
    </lineage>
</organism>
<evidence type="ECO:0000256" key="2">
    <source>
        <dbReference type="PROSITE-ProRule" id="PRU00103"/>
    </source>
</evidence>
<dbReference type="SUPFAM" id="SSF48371">
    <property type="entry name" value="ARM repeat"/>
    <property type="match status" value="1"/>
</dbReference>
<feature type="compositionally biased region" description="Low complexity" evidence="3">
    <location>
        <begin position="32"/>
        <end position="49"/>
    </location>
</feature>
<dbReference type="InterPro" id="IPR011989">
    <property type="entry name" value="ARM-like"/>
</dbReference>
<reference evidence="4 5" key="1">
    <citation type="submission" date="2024-01" db="EMBL/GenBank/DDBJ databases">
        <title>A draft genome for the cacao thread blight pathogen Marasmiellus scandens.</title>
        <authorList>
            <person name="Baruah I.K."/>
            <person name="Leung J."/>
            <person name="Bukari Y."/>
            <person name="Amoako-Attah I."/>
            <person name="Meinhardt L.W."/>
            <person name="Bailey B.A."/>
            <person name="Cohen S.P."/>
        </authorList>
    </citation>
    <scope>NUCLEOTIDE SEQUENCE [LARGE SCALE GENOMIC DNA]</scope>
    <source>
        <strain evidence="4 5">GH-19</strain>
    </source>
</reference>
<name>A0ABR1JVZ6_9AGAR</name>
<keyword evidence="1" id="KW-0677">Repeat</keyword>
<dbReference type="InterPro" id="IPR016024">
    <property type="entry name" value="ARM-type_fold"/>
</dbReference>
<dbReference type="Gene3D" id="1.25.10.10">
    <property type="entry name" value="Leucine-rich Repeat Variant"/>
    <property type="match status" value="1"/>
</dbReference>
<evidence type="ECO:0008006" key="6">
    <source>
        <dbReference type="Google" id="ProtNLM"/>
    </source>
</evidence>
<accession>A0ABR1JVZ6</accession>
<feature type="repeat" description="HEAT" evidence="2">
    <location>
        <begin position="792"/>
        <end position="829"/>
    </location>
</feature>
<keyword evidence="5" id="KW-1185">Reference proteome</keyword>
<evidence type="ECO:0000256" key="1">
    <source>
        <dbReference type="ARBA" id="ARBA00022737"/>
    </source>
</evidence>
<dbReference type="PROSITE" id="PS50077">
    <property type="entry name" value="HEAT_REPEAT"/>
    <property type="match status" value="2"/>
</dbReference>
<dbReference type="PANTHER" id="PTHR10648:SF1">
    <property type="entry name" value="SERINE_THREONINE-PROTEIN PHOSPHATASE 4 REGULATORY SUBUNIT 1"/>
    <property type="match status" value="1"/>
</dbReference>
<feature type="repeat" description="HEAT" evidence="2">
    <location>
        <begin position="587"/>
        <end position="625"/>
    </location>
</feature>
<feature type="compositionally biased region" description="Pro residues" evidence="3">
    <location>
        <begin position="84"/>
        <end position="97"/>
    </location>
</feature>
<comment type="caution">
    <text evidence="4">The sequence shown here is derived from an EMBL/GenBank/DDBJ whole genome shotgun (WGS) entry which is preliminary data.</text>
</comment>
<sequence>MDSPGMLSPALFYTAPSSPSSMPKTPSPQPSPSISQSLSASSPPSLPNSTVLHISISQSSPTQPHPAQTPPSSFPSAPHHSPSPHFPSEPLLPPAPDPNLIAEDSFPDVADLPVDIALESEGLSTLERIYLFSQSKASYHRFYIVNALPDLLEQVTPHEAIEYVLPLLNSLAMDEDDTIKEAFSLKLVTIIWWFFTHCQVVPGDDADIDPGGNPSPTAQGNLPTISVQAFTPILGTLLLNPNSTDVDVSGAARNAIVALLGRIKTANEIELGNASDSDVQDLVIGHFGKQERALFEREILYQVVIGMGRLDVEETGFHDAEYNHSPWRQQPINNLVNGSHNAGSDLEPSVQVIVSVDNGLGGIRFSGPEDDSISKSPQHSAPKKLEDSYNPYFPPIPPTRSASERTDSPASIASSGSSNSTPGSTTGTSASSEDDIYLSPLPGSSDLSPNSLRSQSPRRSPTLSSSSRFTHDLSPPYRSPLTSPLPSTISEQQQSTSSPTITHNNSDTTTGLEEEAGGQAAVGRLSSMSLMAAVAASGCLDDSTKQAFVREVERVSQDPVYWVRREACFALGALAKVVPEEVVHLSLIPLLQNLVSDPIYHVRHSSLFALPAILSRLPYKTRKKLALDVTVPMSMDESADVRGGVLEALGEIIYTFHNDSEDKLQPPFNDVTVESPPEELLGMFLGRTQDRRIIDGQQPGDNRGPPGAAANRRKALDAFFTDLSRPLICAFNFPAVALTLGRSKWPLLRETYLSLAQQNTIHMNHSAIQRILAASLGDLAKIIGPENAERDLIPVWWNVVKNDEDHIRMKAVECLSTFISALGKEGQMEVLTSTLQTWESGAFKGWREREVIARSLYDIMGVVGQEAWNVVVELETISLLDSVNAVREAGIYALPKLWSIFRIQSDASSALSASLTALAQSASSRKRMTFIACQQALVVPESEAAVPIDDAFCERVAPLAVDDVLGVRIGVARLIGTLYILISRRSKPIPPALRALATRLAQDPSSEVRAYVEHLESPIGLIREHNPRSVSTFSRPPPSHVTPSSKAIIGALGQ</sequence>
<dbReference type="Proteomes" id="UP001498398">
    <property type="component" value="Unassembled WGS sequence"/>
</dbReference>
<dbReference type="InterPro" id="IPR051023">
    <property type="entry name" value="PP2A_Regulatory_Subunit_A"/>
</dbReference>
<dbReference type="InterPro" id="IPR021133">
    <property type="entry name" value="HEAT_type_2"/>
</dbReference>
<feature type="region of interest" description="Disordered" evidence="3">
    <location>
        <begin position="1"/>
        <end position="104"/>
    </location>
</feature>
<feature type="compositionally biased region" description="Pro residues" evidence="3">
    <location>
        <begin position="63"/>
        <end position="73"/>
    </location>
</feature>
<feature type="region of interest" description="Disordered" evidence="3">
    <location>
        <begin position="364"/>
        <end position="517"/>
    </location>
</feature>
<protein>
    <recommendedName>
        <fullName evidence="6">ARM repeat-containing protein</fullName>
    </recommendedName>
</protein>
<dbReference type="EMBL" id="JBANRG010000004">
    <property type="protein sequence ID" value="KAK7467021.1"/>
    <property type="molecule type" value="Genomic_DNA"/>
</dbReference>
<feature type="compositionally biased region" description="Low complexity" evidence="3">
    <location>
        <begin position="438"/>
        <end position="502"/>
    </location>
</feature>
<proteinExistence type="predicted"/>
<evidence type="ECO:0000313" key="5">
    <source>
        <dbReference type="Proteomes" id="UP001498398"/>
    </source>
</evidence>